<dbReference type="eggNOG" id="COG3850">
    <property type="taxonomic scope" value="Bacteria"/>
</dbReference>
<dbReference type="PANTHER" id="PTHR45453">
    <property type="entry name" value="PHOSPHATE REGULON SENSOR PROTEIN PHOR"/>
    <property type="match status" value="1"/>
</dbReference>
<dbReference type="GO" id="GO:0000155">
    <property type="term" value="F:phosphorelay sensor kinase activity"/>
    <property type="evidence" value="ECO:0007669"/>
    <property type="project" value="InterPro"/>
</dbReference>
<feature type="domain" description="HAMP" evidence="10">
    <location>
        <begin position="59"/>
        <end position="111"/>
    </location>
</feature>
<dbReference type="InterPro" id="IPR003594">
    <property type="entry name" value="HATPase_dom"/>
</dbReference>
<accession>A0A0C1KEV4</accession>
<dbReference type="eggNOG" id="COG5002">
    <property type="taxonomic scope" value="Bacteria"/>
</dbReference>
<comment type="caution">
    <text evidence="11">The sequence shown here is derived from an EMBL/GenBank/DDBJ whole genome shotgun (WGS) entry which is preliminary data.</text>
</comment>
<dbReference type="InterPro" id="IPR050351">
    <property type="entry name" value="BphY/WalK/GraS-like"/>
</dbReference>
<dbReference type="STRING" id="862969.SCI_1817"/>
<evidence type="ECO:0000259" key="9">
    <source>
        <dbReference type="PROSITE" id="PS50109"/>
    </source>
</evidence>
<keyword evidence="7" id="KW-0902">Two-component regulatory system</keyword>
<protein>
    <recommendedName>
        <fullName evidence="3">histidine kinase</fullName>
        <ecNumber evidence="3">2.7.13.3</ecNumber>
    </recommendedName>
</protein>
<dbReference type="SMART" id="SM00387">
    <property type="entry name" value="HATPase_c"/>
    <property type="match status" value="1"/>
</dbReference>
<comment type="subcellular location">
    <subcellularLocation>
        <location evidence="2">Membrane</location>
    </subcellularLocation>
</comment>
<dbReference type="CDD" id="cd00082">
    <property type="entry name" value="HisKA"/>
    <property type="match status" value="1"/>
</dbReference>
<sequence length="343" mass="38328">MKLKHFIIVGYLISTTITVVAIIWSVNTMLISKSDIYFIIGISILASITGALVSLLLLSRVFLSLDKLKQLIKGISDKKFATVNDIKNPTEFKELADAFNNMSRNLQSTFTSLEESEKEKGLMIAQLSHDIKTPLTSIQASVEGMLDGVIAADEQRHYLKTISRQTDRLNKLVEELSFITLNTMNQPNAPLEKEEIFLDKLLIDIMSEFQLAIDKEERDIQISVQPASAKIISNYDKLSRIILNLVSNAFKYSEAGTKLSIDAVVESQRLTVSVTDEGQGIKPEDLDKIFRRLYRVESSRNMKTGGHGLGLYIARELARQLGGDIFVQSEYGQGSSFSLVLDL</sequence>
<dbReference type="PROSITE" id="PS50885">
    <property type="entry name" value="HAMP"/>
    <property type="match status" value="1"/>
</dbReference>
<dbReference type="InterPro" id="IPR005467">
    <property type="entry name" value="His_kinase_dom"/>
</dbReference>
<reference evidence="11 12" key="1">
    <citation type="submission" date="2014-12" db="EMBL/GenBank/DDBJ databases">
        <title>Partial genome sequence of Streptococcus constellatus KCOM 1650 (= ChDC B144).</title>
        <authorList>
            <person name="Kook J.-K."/>
            <person name="Park S.-N."/>
            <person name="Lim Y.K."/>
            <person name="Jo E."/>
        </authorList>
    </citation>
    <scope>NUCLEOTIDE SEQUENCE [LARGE SCALE GENOMIC DNA]</scope>
    <source>
        <strain evidence="11 12">KCOM 1650</strain>
    </source>
</reference>
<evidence type="ECO:0000313" key="12">
    <source>
        <dbReference type="Proteomes" id="UP000031339"/>
    </source>
</evidence>
<evidence type="ECO:0000256" key="6">
    <source>
        <dbReference type="ARBA" id="ARBA00022777"/>
    </source>
</evidence>
<dbReference type="Gene3D" id="6.10.340.10">
    <property type="match status" value="1"/>
</dbReference>
<dbReference type="PROSITE" id="PS50109">
    <property type="entry name" value="HIS_KIN"/>
    <property type="match status" value="1"/>
</dbReference>
<dbReference type="EC" id="2.7.13.3" evidence="3"/>
<dbReference type="InterPro" id="IPR036890">
    <property type="entry name" value="HATPase_C_sf"/>
</dbReference>
<name>A0A0C1KEV4_STRCV</name>
<keyword evidence="8" id="KW-0812">Transmembrane</keyword>
<evidence type="ECO:0000256" key="1">
    <source>
        <dbReference type="ARBA" id="ARBA00000085"/>
    </source>
</evidence>
<dbReference type="GO" id="GO:0004721">
    <property type="term" value="F:phosphoprotein phosphatase activity"/>
    <property type="evidence" value="ECO:0007669"/>
    <property type="project" value="TreeGrafter"/>
</dbReference>
<comment type="catalytic activity">
    <reaction evidence="1">
        <text>ATP + protein L-histidine = ADP + protein N-phospho-L-histidine.</text>
        <dbReference type="EC" id="2.7.13.3"/>
    </reaction>
</comment>
<proteinExistence type="predicted"/>
<evidence type="ECO:0000256" key="3">
    <source>
        <dbReference type="ARBA" id="ARBA00012438"/>
    </source>
</evidence>
<keyword evidence="4" id="KW-0597">Phosphoprotein</keyword>
<dbReference type="GO" id="GO:0005886">
    <property type="term" value="C:plasma membrane"/>
    <property type="evidence" value="ECO:0007669"/>
    <property type="project" value="TreeGrafter"/>
</dbReference>
<gene>
    <name evidence="11" type="ORF">RN79_09450</name>
</gene>
<feature type="transmembrane region" description="Helical" evidence="8">
    <location>
        <begin position="36"/>
        <end position="63"/>
    </location>
</feature>
<evidence type="ECO:0000259" key="10">
    <source>
        <dbReference type="PROSITE" id="PS50885"/>
    </source>
</evidence>
<feature type="transmembrane region" description="Helical" evidence="8">
    <location>
        <begin position="7"/>
        <end position="24"/>
    </location>
</feature>
<dbReference type="RefSeq" id="WP_003071363.1">
    <property type="nucleotide sequence ID" value="NZ_CAJPUH010000016.1"/>
</dbReference>
<dbReference type="InterPro" id="IPR003660">
    <property type="entry name" value="HAMP_dom"/>
</dbReference>
<dbReference type="Gene3D" id="3.30.565.10">
    <property type="entry name" value="Histidine kinase-like ATPase, C-terminal domain"/>
    <property type="match status" value="1"/>
</dbReference>
<evidence type="ECO:0000256" key="7">
    <source>
        <dbReference type="ARBA" id="ARBA00023012"/>
    </source>
</evidence>
<keyword evidence="8" id="KW-0472">Membrane</keyword>
<dbReference type="Pfam" id="PF00512">
    <property type="entry name" value="HisKA"/>
    <property type="match status" value="1"/>
</dbReference>
<dbReference type="SUPFAM" id="SSF55874">
    <property type="entry name" value="ATPase domain of HSP90 chaperone/DNA topoisomerase II/histidine kinase"/>
    <property type="match status" value="1"/>
</dbReference>
<dbReference type="OrthoDB" id="335833at2"/>
<keyword evidence="5" id="KW-0808">Transferase</keyword>
<dbReference type="Pfam" id="PF02518">
    <property type="entry name" value="HATPase_c"/>
    <property type="match status" value="1"/>
</dbReference>
<evidence type="ECO:0000256" key="5">
    <source>
        <dbReference type="ARBA" id="ARBA00022679"/>
    </source>
</evidence>
<organism evidence="11 12">
    <name type="scientific">Streptococcus constellatus</name>
    <dbReference type="NCBI Taxonomy" id="76860"/>
    <lineage>
        <taxon>Bacteria</taxon>
        <taxon>Bacillati</taxon>
        <taxon>Bacillota</taxon>
        <taxon>Bacilli</taxon>
        <taxon>Lactobacillales</taxon>
        <taxon>Streptococcaceae</taxon>
        <taxon>Streptococcus</taxon>
        <taxon>Streptococcus anginosus group</taxon>
    </lineage>
</organism>
<dbReference type="GO" id="GO:0016036">
    <property type="term" value="P:cellular response to phosphate starvation"/>
    <property type="evidence" value="ECO:0007669"/>
    <property type="project" value="TreeGrafter"/>
</dbReference>
<evidence type="ECO:0000256" key="2">
    <source>
        <dbReference type="ARBA" id="ARBA00004370"/>
    </source>
</evidence>
<dbReference type="PRINTS" id="PR00344">
    <property type="entry name" value="BCTRLSENSOR"/>
</dbReference>
<dbReference type="EMBL" id="JWIY01000004">
    <property type="protein sequence ID" value="KIC77472.1"/>
    <property type="molecule type" value="Genomic_DNA"/>
</dbReference>
<dbReference type="InterPro" id="IPR003661">
    <property type="entry name" value="HisK_dim/P_dom"/>
</dbReference>
<evidence type="ECO:0000256" key="4">
    <source>
        <dbReference type="ARBA" id="ARBA00022553"/>
    </source>
</evidence>
<dbReference type="FunFam" id="3.30.565.10:FF:000006">
    <property type="entry name" value="Sensor histidine kinase WalK"/>
    <property type="match status" value="1"/>
</dbReference>
<evidence type="ECO:0000313" key="11">
    <source>
        <dbReference type="EMBL" id="KIC77472.1"/>
    </source>
</evidence>
<dbReference type="SUPFAM" id="SSF47384">
    <property type="entry name" value="Homodimeric domain of signal transducing histidine kinase"/>
    <property type="match status" value="1"/>
</dbReference>
<evidence type="ECO:0000256" key="8">
    <source>
        <dbReference type="SAM" id="Phobius"/>
    </source>
</evidence>
<feature type="domain" description="Histidine kinase" evidence="9">
    <location>
        <begin position="126"/>
        <end position="343"/>
    </location>
</feature>
<dbReference type="Proteomes" id="UP000031339">
    <property type="component" value="Unassembled WGS sequence"/>
</dbReference>
<dbReference type="PANTHER" id="PTHR45453:SF1">
    <property type="entry name" value="PHOSPHATE REGULON SENSOR PROTEIN PHOR"/>
    <property type="match status" value="1"/>
</dbReference>
<keyword evidence="6 11" id="KW-0418">Kinase</keyword>
<dbReference type="InterPro" id="IPR036097">
    <property type="entry name" value="HisK_dim/P_sf"/>
</dbReference>
<keyword evidence="8" id="KW-1133">Transmembrane helix</keyword>
<dbReference type="InterPro" id="IPR004358">
    <property type="entry name" value="Sig_transdc_His_kin-like_C"/>
</dbReference>
<dbReference type="SMART" id="SM00388">
    <property type="entry name" value="HisKA"/>
    <property type="match status" value="1"/>
</dbReference>
<dbReference type="CDD" id="cd06225">
    <property type="entry name" value="HAMP"/>
    <property type="match status" value="1"/>
</dbReference>
<dbReference type="Gene3D" id="1.10.287.130">
    <property type="match status" value="1"/>
</dbReference>
<dbReference type="AlphaFoldDB" id="A0A0C1KEV4"/>